<reference evidence="2" key="1">
    <citation type="submission" date="2020-02" db="EMBL/GenBank/DDBJ databases">
        <authorList>
            <person name="Meier V. D."/>
        </authorList>
    </citation>
    <scope>NUCLEOTIDE SEQUENCE</scope>
    <source>
        <strain evidence="2">AVDCRST_MAG48</strain>
    </source>
</reference>
<feature type="compositionally biased region" description="Basic residues" evidence="1">
    <location>
        <begin position="87"/>
        <end position="98"/>
    </location>
</feature>
<gene>
    <name evidence="2" type="ORF">AVDCRST_MAG48-109</name>
</gene>
<feature type="compositionally biased region" description="Basic residues" evidence="1">
    <location>
        <begin position="537"/>
        <end position="552"/>
    </location>
</feature>
<feature type="compositionally biased region" description="Basic and acidic residues" evidence="1">
    <location>
        <begin position="267"/>
        <end position="281"/>
    </location>
</feature>
<feature type="compositionally biased region" description="Basic residues" evidence="1">
    <location>
        <begin position="312"/>
        <end position="324"/>
    </location>
</feature>
<keyword evidence="2" id="KW-0418">Kinase</keyword>
<evidence type="ECO:0000256" key="1">
    <source>
        <dbReference type="SAM" id="MobiDB-lite"/>
    </source>
</evidence>
<feature type="compositionally biased region" description="Low complexity" evidence="1">
    <location>
        <begin position="76"/>
        <end position="86"/>
    </location>
</feature>
<organism evidence="2">
    <name type="scientific">uncultured Friedmanniella sp</name>
    <dbReference type="NCBI Taxonomy" id="335381"/>
    <lineage>
        <taxon>Bacteria</taxon>
        <taxon>Bacillati</taxon>
        <taxon>Actinomycetota</taxon>
        <taxon>Actinomycetes</taxon>
        <taxon>Propionibacteriales</taxon>
        <taxon>Nocardioidaceae</taxon>
        <taxon>Friedmanniella</taxon>
        <taxon>environmental samples</taxon>
    </lineage>
</organism>
<dbReference type="GO" id="GO:0016301">
    <property type="term" value="F:kinase activity"/>
    <property type="evidence" value="ECO:0007669"/>
    <property type="project" value="UniProtKB-KW"/>
</dbReference>
<feature type="compositionally biased region" description="Basic and acidic residues" evidence="1">
    <location>
        <begin position="419"/>
        <end position="429"/>
    </location>
</feature>
<keyword evidence="2" id="KW-0808">Transferase</keyword>
<feature type="compositionally biased region" description="Basic residues" evidence="1">
    <location>
        <begin position="207"/>
        <end position="217"/>
    </location>
</feature>
<evidence type="ECO:0000313" key="2">
    <source>
        <dbReference type="EMBL" id="CAA9285833.1"/>
    </source>
</evidence>
<feature type="compositionally biased region" description="Basic and acidic residues" evidence="1">
    <location>
        <begin position="325"/>
        <end position="346"/>
    </location>
</feature>
<dbReference type="EMBL" id="CADCTS010000017">
    <property type="protein sequence ID" value="CAA9285833.1"/>
    <property type="molecule type" value="Genomic_DNA"/>
</dbReference>
<protein>
    <submittedName>
        <fullName evidence="2">Two component system sensor histidine kinase MtrB</fullName>
    </submittedName>
</protein>
<proteinExistence type="predicted"/>
<feature type="compositionally biased region" description="Basic and acidic residues" evidence="1">
    <location>
        <begin position="301"/>
        <end position="311"/>
    </location>
</feature>
<feature type="compositionally biased region" description="Low complexity" evidence="1">
    <location>
        <begin position="193"/>
        <end position="206"/>
    </location>
</feature>
<feature type="region of interest" description="Disordered" evidence="1">
    <location>
        <begin position="30"/>
        <end position="576"/>
    </location>
</feature>
<accession>A0A6J4JS74</accession>
<feature type="compositionally biased region" description="Low complexity" evidence="1">
    <location>
        <begin position="491"/>
        <end position="507"/>
    </location>
</feature>
<feature type="non-terminal residue" evidence="2">
    <location>
        <position position="576"/>
    </location>
</feature>
<dbReference type="AlphaFoldDB" id="A0A6J4JS74"/>
<feature type="compositionally biased region" description="Basic and acidic residues" evidence="1">
    <location>
        <begin position="147"/>
        <end position="156"/>
    </location>
</feature>
<feature type="non-terminal residue" evidence="2">
    <location>
        <position position="1"/>
    </location>
</feature>
<feature type="compositionally biased region" description="Basic residues" evidence="1">
    <location>
        <begin position="560"/>
        <end position="576"/>
    </location>
</feature>
<feature type="compositionally biased region" description="Basic and acidic residues" evidence="1">
    <location>
        <begin position="380"/>
        <end position="407"/>
    </location>
</feature>
<feature type="compositionally biased region" description="Basic residues" evidence="1">
    <location>
        <begin position="430"/>
        <end position="446"/>
    </location>
</feature>
<name>A0A6J4JS74_9ACTN</name>
<sequence>EQLQPGRRPQPSARCVLVAAARRPVVALAPVPGDRLGAGGLAGRAGAQRVPAHAAGHLRGDAEQAGGCGERGAAGGQPRPADPQQRQPHRRRRQRRQPAVRPGQQLRQPLGRHRPVRGRGADAEPDADRRAGEGRQHPARAGQAGRGEQRPADHPHRGALRQRRPGSAGPGRGRRPHTAGRGQPLPDVPDLPPHAGGADAPGAPQRGGHHRGHPHRPAHPDRRAGQPSGRDAGAGRPSGRREPCLGQPARPDAGPRQRRPGPAGGLDELHGERAAEADQHPRGAVGGPAAVRLRRLARAAHPADHRADGRRGAARRARGLRPHRRPVDRAAAERARPVRGAADRPAGDLPVRRRCGGARAQPGGPARRRGAGGRGQRPAGHVEPDHRRRARDGAGHRGGRRPPDRAHPAQPAGQRHRARGDAAHRDPPRQRRRGRRRGRPRPRRGVRGQSGSAGLPPVLAGRPGPRPDRRRHRARVVDLHGGRQPARRLADGVGPPRPGRAVPAHAAPEGRDHPAELAPADGAARLRRAQRPGAGRGRGRRQRRQQRCGSARRVRDPRPRRPAGHQRRRPVPGRDV</sequence>
<feature type="compositionally biased region" description="Gly residues" evidence="1">
    <location>
        <begin position="66"/>
        <end position="75"/>
    </location>
</feature>
<feature type="compositionally biased region" description="Basic and acidic residues" evidence="1">
    <location>
        <begin position="119"/>
        <end position="136"/>
    </location>
</feature>